<protein>
    <submittedName>
        <fullName evidence="2">Glycosyl transferase</fullName>
    </submittedName>
</protein>
<reference evidence="3" key="1">
    <citation type="journal article" date="2019" name="Int. J. Syst. Evol. Microbiol.">
        <title>The Global Catalogue of Microorganisms (GCM) 10K type strain sequencing project: providing services to taxonomists for standard genome sequencing and annotation.</title>
        <authorList>
            <consortium name="The Broad Institute Genomics Platform"/>
            <consortium name="The Broad Institute Genome Sequencing Center for Infectious Disease"/>
            <person name="Wu L."/>
            <person name="Ma J."/>
        </authorList>
    </citation>
    <scope>NUCLEOTIDE SEQUENCE [LARGE SCALE GENOMIC DNA]</scope>
    <source>
        <strain evidence="3">CGMCC 1.15197</strain>
    </source>
</reference>
<dbReference type="GO" id="GO:0016740">
    <property type="term" value="F:transferase activity"/>
    <property type="evidence" value="ECO:0007669"/>
    <property type="project" value="UniProtKB-KW"/>
</dbReference>
<dbReference type="PANTHER" id="PTHR43685">
    <property type="entry name" value="GLYCOSYLTRANSFERASE"/>
    <property type="match status" value="1"/>
</dbReference>
<comment type="caution">
    <text evidence="2">The sequence shown here is derived from an EMBL/GenBank/DDBJ whole genome shotgun (WGS) entry which is preliminary data.</text>
</comment>
<dbReference type="SUPFAM" id="SSF53448">
    <property type="entry name" value="Nucleotide-diphospho-sugar transferases"/>
    <property type="match status" value="1"/>
</dbReference>
<keyword evidence="3" id="KW-1185">Reference proteome</keyword>
<dbReference type="RefSeq" id="WP_188814980.1">
    <property type="nucleotide sequence ID" value="NZ_BMHT01000005.1"/>
</dbReference>
<evidence type="ECO:0000313" key="3">
    <source>
        <dbReference type="Proteomes" id="UP000632273"/>
    </source>
</evidence>
<name>A0ABQ1UFP8_9BACT</name>
<evidence type="ECO:0000259" key="1">
    <source>
        <dbReference type="Pfam" id="PF00535"/>
    </source>
</evidence>
<dbReference type="Gene3D" id="3.90.550.10">
    <property type="entry name" value="Spore Coat Polysaccharide Biosynthesis Protein SpsA, Chain A"/>
    <property type="match status" value="1"/>
</dbReference>
<dbReference type="Pfam" id="PF00535">
    <property type="entry name" value="Glycos_transf_2"/>
    <property type="match status" value="1"/>
</dbReference>
<dbReference type="EMBL" id="BMHT01000005">
    <property type="protein sequence ID" value="GGF17737.1"/>
    <property type="molecule type" value="Genomic_DNA"/>
</dbReference>
<dbReference type="InterPro" id="IPR029044">
    <property type="entry name" value="Nucleotide-diphossugar_trans"/>
</dbReference>
<gene>
    <name evidence="2" type="primary">cps2F</name>
    <name evidence="2" type="ORF">GCM10011383_31470</name>
</gene>
<evidence type="ECO:0000313" key="2">
    <source>
        <dbReference type="EMBL" id="GGF17737.1"/>
    </source>
</evidence>
<dbReference type="InterPro" id="IPR050834">
    <property type="entry name" value="Glycosyltransf_2"/>
</dbReference>
<dbReference type="Proteomes" id="UP000632273">
    <property type="component" value="Unassembled WGS sequence"/>
</dbReference>
<keyword evidence="2" id="KW-0808">Transferase</keyword>
<organism evidence="2 3">
    <name type="scientific">Hymenobacter cavernae</name>
    <dbReference type="NCBI Taxonomy" id="2044852"/>
    <lineage>
        <taxon>Bacteria</taxon>
        <taxon>Pseudomonadati</taxon>
        <taxon>Bacteroidota</taxon>
        <taxon>Cytophagia</taxon>
        <taxon>Cytophagales</taxon>
        <taxon>Hymenobacteraceae</taxon>
        <taxon>Hymenobacter</taxon>
    </lineage>
</organism>
<sequence>MMKNEDAVSVTVLLATYNGAHYIEEQLESVINQTYSNWYLIIRDDNSSDSTPDIIAGYQRRYPEKISVVEDKLNNIGAALNFNELLQKAKHARYIMLCDQDDFWLPDKIACTLTKMLQQEQQYGRNLPLLVYTNFNYVDASLRIIESRRDFKAAKINELRLCHLLAQNPIYGCTMMLNRRLADVVGTIPTIAENHDYWIALVASALGRIAYLDRKTIFYRQHGNNLSGSFDDDSFWGRFERIAIKKSNLKDVKNKLLMAEALVNAYRVELGTKQLKVVKDFINLFKYKRFSFLLNNIKNGVRRQTLTQTILFYVSAYLLDSKSVDEN</sequence>
<dbReference type="InterPro" id="IPR001173">
    <property type="entry name" value="Glyco_trans_2-like"/>
</dbReference>
<accession>A0ABQ1UFP8</accession>
<dbReference type="CDD" id="cd04196">
    <property type="entry name" value="GT_2_like_d"/>
    <property type="match status" value="1"/>
</dbReference>
<dbReference type="PANTHER" id="PTHR43685:SF11">
    <property type="entry name" value="GLYCOSYLTRANSFERASE TAGX-RELATED"/>
    <property type="match status" value="1"/>
</dbReference>
<proteinExistence type="predicted"/>
<feature type="domain" description="Glycosyltransferase 2-like" evidence="1">
    <location>
        <begin position="11"/>
        <end position="120"/>
    </location>
</feature>